<dbReference type="InterPro" id="IPR035979">
    <property type="entry name" value="RBD_domain_sf"/>
</dbReference>
<keyword evidence="6" id="KW-1185">Reference proteome</keyword>
<feature type="domain" description="RRM" evidence="4">
    <location>
        <begin position="229"/>
        <end position="306"/>
    </location>
</feature>
<proteinExistence type="predicted"/>
<reference evidence="5 6" key="1">
    <citation type="submission" date="2016-07" db="EMBL/GenBank/DDBJ databases">
        <title>Pervasive Adenine N6-methylation of Active Genes in Fungi.</title>
        <authorList>
            <consortium name="DOE Joint Genome Institute"/>
            <person name="Mondo S.J."/>
            <person name="Dannebaum R.O."/>
            <person name="Kuo R.C."/>
            <person name="Labutti K."/>
            <person name="Haridas S."/>
            <person name="Kuo A."/>
            <person name="Salamov A."/>
            <person name="Ahrendt S.R."/>
            <person name="Lipzen A."/>
            <person name="Sullivan W."/>
            <person name="Andreopoulos W.B."/>
            <person name="Clum A."/>
            <person name="Lindquist E."/>
            <person name="Daum C."/>
            <person name="Ramamoorthy G.K."/>
            <person name="Gryganskyi A."/>
            <person name="Culley D."/>
            <person name="Magnuson J.K."/>
            <person name="James T.Y."/>
            <person name="O'Malley M.A."/>
            <person name="Stajich J.E."/>
            <person name="Spatafora J.W."/>
            <person name="Visel A."/>
            <person name="Grigoriev I.V."/>
        </authorList>
    </citation>
    <scope>NUCLEOTIDE SEQUENCE [LARGE SCALE GENOMIC DNA]</scope>
    <source>
        <strain evidence="5 6">NRRL 3301</strain>
    </source>
</reference>
<keyword evidence="1 2" id="KW-0694">RNA-binding</keyword>
<protein>
    <recommendedName>
        <fullName evidence="4">RRM domain-containing protein</fullName>
    </recommendedName>
</protein>
<dbReference type="Proteomes" id="UP000242146">
    <property type="component" value="Unassembled WGS sequence"/>
</dbReference>
<dbReference type="GO" id="GO:0006406">
    <property type="term" value="P:mRNA export from nucleus"/>
    <property type="evidence" value="ECO:0007669"/>
    <property type="project" value="TreeGrafter"/>
</dbReference>
<feature type="compositionally biased region" description="Low complexity" evidence="3">
    <location>
        <begin position="56"/>
        <end position="69"/>
    </location>
</feature>
<dbReference type="CDD" id="cd00590">
    <property type="entry name" value="RRM_SF"/>
    <property type="match status" value="1"/>
</dbReference>
<dbReference type="Pfam" id="PF00076">
    <property type="entry name" value="RRM_1"/>
    <property type="match status" value="1"/>
</dbReference>
<dbReference type="InterPro" id="IPR000504">
    <property type="entry name" value="RRM_dom"/>
</dbReference>
<dbReference type="GO" id="GO:0003729">
    <property type="term" value="F:mRNA binding"/>
    <property type="evidence" value="ECO:0007669"/>
    <property type="project" value="TreeGrafter"/>
</dbReference>
<dbReference type="SUPFAM" id="SSF54928">
    <property type="entry name" value="RNA-binding domain, RBD"/>
    <property type="match status" value="1"/>
</dbReference>
<name>A0A1X2GEE0_9FUNG</name>
<feature type="region of interest" description="Disordered" evidence="3">
    <location>
        <begin position="1"/>
        <end position="140"/>
    </location>
</feature>
<dbReference type="AlphaFoldDB" id="A0A1X2GEE0"/>
<evidence type="ECO:0000259" key="4">
    <source>
        <dbReference type="PROSITE" id="PS50102"/>
    </source>
</evidence>
<dbReference type="OrthoDB" id="2287421at2759"/>
<dbReference type="EMBL" id="MCGT01000019">
    <property type="protein sequence ID" value="ORX51880.1"/>
    <property type="molecule type" value="Genomic_DNA"/>
</dbReference>
<dbReference type="Gene3D" id="3.30.70.330">
    <property type="match status" value="1"/>
</dbReference>
<organism evidence="5 6">
    <name type="scientific">Hesseltinella vesiculosa</name>
    <dbReference type="NCBI Taxonomy" id="101127"/>
    <lineage>
        <taxon>Eukaryota</taxon>
        <taxon>Fungi</taxon>
        <taxon>Fungi incertae sedis</taxon>
        <taxon>Mucoromycota</taxon>
        <taxon>Mucoromycotina</taxon>
        <taxon>Mucoromycetes</taxon>
        <taxon>Mucorales</taxon>
        <taxon>Cunninghamellaceae</taxon>
        <taxon>Hesseltinella</taxon>
    </lineage>
</organism>
<accession>A0A1X2GEE0</accession>
<dbReference type="GO" id="GO:0005634">
    <property type="term" value="C:nucleus"/>
    <property type="evidence" value="ECO:0007669"/>
    <property type="project" value="TreeGrafter"/>
</dbReference>
<evidence type="ECO:0000256" key="3">
    <source>
        <dbReference type="SAM" id="MobiDB-lite"/>
    </source>
</evidence>
<evidence type="ECO:0000313" key="5">
    <source>
        <dbReference type="EMBL" id="ORX51880.1"/>
    </source>
</evidence>
<gene>
    <name evidence="5" type="ORF">DM01DRAFT_1336877</name>
</gene>
<dbReference type="STRING" id="101127.A0A1X2GEE0"/>
<comment type="caution">
    <text evidence="5">The sequence shown here is derived from an EMBL/GenBank/DDBJ whole genome shotgun (WGS) entry which is preliminary data.</text>
</comment>
<evidence type="ECO:0000313" key="6">
    <source>
        <dbReference type="Proteomes" id="UP000242146"/>
    </source>
</evidence>
<sequence length="340" mass="37308">MDLDSPWDNNSRHGYHRSQRGSAPRSSNHQRERQLPRGPRRDRRGSPVRSRPLHTSSPRSIQSARSSAPTTRTGINARLGSGSPSILDRLGSRSGRPIQKAGPTIKNLTTAALRQQAKDRQSPPAPAKEARSHYPSAAADPSQIFITKRVGRRDRDQNVQLLAQPNAPYYPQTAQHQEQPQPASGMSSFFTHTNTAAPQISPMEHTSNPMSIHNTSFTGLSIRGEAGPAYVLISNLDRHATEADLATACSRFGKVTACDVFYDRHGYSLGEAEVEFETKASALQCIRVLDNESVDGKTIHVTLRERPVSKNMQANAQQRNPTVRSTLAGGIFGGKMYSDQ</sequence>
<dbReference type="InterPro" id="IPR012677">
    <property type="entry name" value="Nucleotide-bd_a/b_plait_sf"/>
</dbReference>
<dbReference type="PROSITE" id="PS50102">
    <property type="entry name" value="RRM"/>
    <property type="match status" value="1"/>
</dbReference>
<dbReference type="PANTHER" id="PTHR19965">
    <property type="entry name" value="RNA AND EXPORT FACTOR BINDING PROTEIN"/>
    <property type="match status" value="1"/>
</dbReference>
<dbReference type="SMART" id="SM00360">
    <property type="entry name" value="RRM"/>
    <property type="match status" value="1"/>
</dbReference>
<dbReference type="InterPro" id="IPR051229">
    <property type="entry name" value="ALYREF_mRNA_export"/>
</dbReference>
<evidence type="ECO:0000256" key="1">
    <source>
        <dbReference type="ARBA" id="ARBA00022884"/>
    </source>
</evidence>
<dbReference type="PANTHER" id="PTHR19965:SF82">
    <property type="entry name" value="THO COMPLEX SUBUNIT 4"/>
    <property type="match status" value="1"/>
</dbReference>
<evidence type="ECO:0000256" key="2">
    <source>
        <dbReference type="PROSITE-ProRule" id="PRU00176"/>
    </source>
</evidence>